<dbReference type="InterPro" id="IPR035684">
    <property type="entry name" value="ArgRS_core"/>
</dbReference>
<comment type="subunit">
    <text evidence="8">Monomer.</text>
</comment>
<dbReference type="SUPFAM" id="SSF47323">
    <property type="entry name" value="Anticodon-binding domain of a subclass of class I aminoacyl-tRNA synthetases"/>
    <property type="match status" value="1"/>
</dbReference>
<dbReference type="SMART" id="SM00836">
    <property type="entry name" value="DALR_1"/>
    <property type="match status" value="1"/>
</dbReference>
<comment type="subcellular location">
    <subcellularLocation>
        <location evidence="8">Cytoplasm</location>
    </subcellularLocation>
</comment>
<dbReference type="Proteomes" id="UP000830055">
    <property type="component" value="Chromosome"/>
</dbReference>
<accession>A0ABN6M5S5</accession>
<reference evidence="12 13" key="1">
    <citation type="submission" date="2022-01" db="EMBL/GenBank/DDBJ databases">
        <title>Desulfofustis limnae sp. nov., a novel mesophilic sulfate-reducing bacterium isolated from marsh soil.</title>
        <authorList>
            <person name="Watanabe M."/>
            <person name="Takahashi A."/>
            <person name="Kojima H."/>
            <person name="Fukui M."/>
        </authorList>
    </citation>
    <scope>NUCLEOTIDE SEQUENCE [LARGE SCALE GENOMIC DNA]</scope>
    <source>
        <strain evidence="12 13">PPLL</strain>
    </source>
</reference>
<dbReference type="SMART" id="SM01016">
    <property type="entry name" value="Arg_tRNA_synt_N"/>
    <property type="match status" value="1"/>
</dbReference>
<feature type="domain" description="DALR anticodon binding" evidence="10">
    <location>
        <begin position="432"/>
        <end position="552"/>
    </location>
</feature>
<comment type="catalytic activity">
    <reaction evidence="7 8">
        <text>tRNA(Arg) + L-arginine + ATP = L-arginyl-tRNA(Arg) + AMP + diphosphate</text>
        <dbReference type="Rhea" id="RHEA:20301"/>
        <dbReference type="Rhea" id="RHEA-COMP:9658"/>
        <dbReference type="Rhea" id="RHEA-COMP:9673"/>
        <dbReference type="ChEBI" id="CHEBI:30616"/>
        <dbReference type="ChEBI" id="CHEBI:32682"/>
        <dbReference type="ChEBI" id="CHEBI:33019"/>
        <dbReference type="ChEBI" id="CHEBI:78442"/>
        <dbReference type="ChEBI" id="CHEBI:78513"/>
        <dbReference type="ChEBI" id="CHEBI:456215"/>
        <dbReference type="EC" id="6.1.1.19"/>
    </reaction>
</comment>
<evidence type="ECO:0000256" key="8">
    <source>
        <dbReference type="HAMAP-Rule" id="MF_00123"/>
    </source>
</evidence>
<evidence type="ECO:0000256" key="9">
    <source>
        <dbReference type="RuleBase" id="RU363038"/>
    </source>
</evidence>
<keyword evidence="6 8" id="KW-0030">Aminoacyl-tRNA synthetase</keyword>
<dbReference type="Pfam" id="PF00750">
    <property type="entry name" value="tRNA-synt_1d"/>
    <property type="match status" value="1"/>
</dbReference>
<proteinExistence type="inferred from homology"/>
<evidence type="ECO:0000256" key="4">
    <source>
        <dbReference type="ARBA" id="ARBA00022840"/>
    </source>
</evidence>
<evidence type="ECO:0000259" key="10">
    <source>
        <dbReference type="SMART" id="SM00836"/>
    </source>
</evidence>
<evidence type="ECO:0000259" key="11">
    <source>
        <dbReference type="SMART" id="SM01016"/>
    </source>
</evidence>
<dbReference type="Gene3D" id="1.10.730.10">
    <property type="entry name" value="Isoleucyl-tRNA Synthetase, Domain 1"/>
    <property type="match status" value="1"/>
</dbReference>
<feature type="domain" description="Arginyl tRNA synthetase N-terminal" evidence="11">
    <location>
        <begin position="4"/>
        <end position="93"/>
    </location>
</feature>
<keyword evidence="3 8" id="KW-0547">Nucleotide-binding</keyword>
<dbReference type="EMBL" id="AP025516">
    <property type="protein sequence ID" value="BDD87565.1"/>
    <property type="molecule type" value="Genomic_DNA"/>
</dbReference>
<evidence type="ECO:0000313" key="12">
    <source>
        <dbReference type="EMBL" id="BDD87565.1"/>
    </source>
</evidence>
<evidence type="ECO:0000256" key="6">
    <source>
        <dbReference type="ARBA" id="ARBA00023146"/>
    </source>
</evidence>
<evidence type="ECO:0000256" key="3">
    <source>
        <dbReference type="ARBA" id="ARBA00022741"/>
    </source>
</evidence>
<dbReference type="InterPro" id="IPR009080">
    <property type="entry name" value="tRNAsynth_Ia_anticodon-bd"/>
</dbReference>
<dbReference type="InterPro" id="IPR036695">
    <property type="entry name" value="Arg-tRNA-synth_N_sf"/>
</dbReference>
<dbReference type="PANTHER" id="PTHR11956">
    <property type="entry name" value="ARGINYL-TRNA SYNTHETASE"/>
    <property type="match status" value="1"/>
</dbReference>
<evidence type="ECO:0000313" key="13">
    <source>
        <dbReference type="Proteomes" id="UP000830055"/>
    </source>
</evidence>
<dbReference type="CDD" id="cd00671">
    <property type="entry name" value="ArgRS_core"/>
    <property type="match status" value="1"/>
</dbReference>
<keyword evidence="5 8" id="KW-0648">Protein biosynthesis</keyword>
<dbReference type="Pfam" id="PF05746">
    <property type="entry name" value="DALR_1"/>
    <property type="match status" value="1"/>
</dbReference>
<keyword evidence="8" id="KW-0963">Cytoplasm</keyword>
<dbReference type="Gene3D" id="3.40.50.620">
    <property type="entry name" value="HUPs"/>
    <property type="match status" value="1"/>
</dbReference>
<dbReference type="EC" id="6.1.1.19" evidence="8"/>
<keyword evidence="2 8" id="KW-0436">Ligase</keyword>
<dbReference type="NCBIfam" id="TIGR00456">
    <property type="entry name" value="argS"/>
    <property type="match status" value="1"/>
</dbReference>
<sequence length="552" mass="61586">MIRNRLKQLVDRCFTDGVEQGLWSAGATGRYTVEVPKHDNQGDFSTNIALIMAGLEKRNPRELATRFVAMLEEEKELIDGIAIAGPGFINITIKRSVWQQMVAAVEAAGENYGLSQVGGGRRVMVEFVSANPTGPLSVGHGRQAILGDAIARLLEATGHQVYREYYYNNAGRQMRVLGESVQARYLELLGRPASFPEDGYQGEYIYDIARELVSEVADGLVDSDTIEPFQRRAEAAIFKDIAATLARLGIVFDNYFNERSLYEDGLIDEVVAELRGKDLVYDQDGATWFRTSRFGQEKDRVIIKSSGEPTYRLPDIAYHREKFRRDFDWLIDIFGSDHIATVPDVLAGVTALGYDVSKVTVILHQFVTLMRDGKQVKMSTRKATFVTVDELLDEVGADAARFFFMMRKPDSQLEFDLDLAASQSQENPVYYVQYGHARLCSILRQAVEKGLTPPAAGAVDAALLVEDEEIELLKALAAFPALIEGAALELEPHRVIFYLMELAGRLHSYYNKHRVIGDDQALSQARLGLVLALRTVFRNGLRIIGLTAPETM</sequence>
<evidence type="ECO:0000256" key="2">
    <source>
        <dbReference type="ARBA" id="ARBA00022598"/>
    </source>
</evidence>
<dbReference type="Gene3D" id="3.30.1360.70">
    <property type="entry name" value="Arginyl tRNA synthetase N-terminal domain"/>
    <property type="match status" value="1"/>
</dbReference>
<dbReference type="Pfam" id="PF03485">
    <property type="entry name" value="Arg_tRNA_synt_N"/>
    <property type="match status" value="1"/>
</dbReference>
<protein>
    <recommendedName>
        <fullName evidence="8">Arginine--tRNA ligase</fullName>
        <ecNumber evidence="8">6.1.1.19</ecNumber>
    </recommendedName>
    <alternativeName>
        <fullName evidence="8">Arginyl-tRNA synthetase</fullName>
        <shortName evidence="8">ArgRS</shortName>
    </alternativeName>
</protein>
<feature type="short sequence motif" description="'HIGH' region" evidence="8">
    <location>
        <begin position="130"/>
        <end position="140"/>
    </location>
</feature>
<dbReference type="SUPFAM" id="SSF55190">
    <property type="entry name" value="Arginyl-tRNA synthetase (ArgRS), N-terminal 'additional' domain"/>
    <property type="match status" value="1"/>
</dbReference>
<evidence type="ECO:0000256" key="1">
    <source>
        <dbReference type="ARBA" id="ARBA00005594"/>
    </source>
</evidence>
<keyword evidence="4 8" id="KW-0067">ATP-binding</keyword>
<dbReference type="InterPro" id="IPR008909">
    <property type="entry name" value="DALR_anticod-bd"/>
</dbReference>
<evidence type="ECO:0000256" key="7">
    <source>
        <dbReference type="ARBA" id="ARBA00049339"/>
    </source>
</evidence>
<dbReference type="InterPro" id="IPR014729">
    <property type="entry name" value="Rossmann-like_a/b/a_fold"/>
</dbReference>
<keyword evidence="13" id="KW-1185">Reference proteome</keyword>
<dbReference type="SUPFAM" id="SSF52374">
    <property type="entry name" value="Nucleotidylyl transferase"/>
    <property type="match status" value="1"/>
</dbReference>
<dbReference type="InterPro" id="IPR001278">
    <property type="entry name" value="Arg-tRNA-ligase"/>
</dbReference>
<dbReference type="InterPro" id="IPR005148">
    <property type="entry name" value="Arg-tRNA-synth_N"/>
</dbReference>
<organism evidence="12 13">
    <name type="scientific">Desulfofustis limnaeus</name>
    <dbReference type="NCBI Taxonomy" id="2740163"/>
    <lineage>
        <taxon>Bacteria</taxon>
        <taxon>Pseudomonadati</taxon>
        <taxon>Thermodesulfobacteriota</taxon>
        <taxon>Desulfobulbia</taxon>
        <taxon>Desulfobulbales</taxon>
        <taxon>Desulfocapsaceae</taxon>
        <taxon>Desulfofustis</taxon>
    </lineage>
</organism>
<dbReference type="PRINTS" id="PR01038">
    <property type="entry name" value="TRNASYNTHARG"/>
</dbReference>
<gene>
    <name evidence="8 12" type="primary">argS</name>
    <name evidence="12" type="ORF">DPPLL_19300</name>
</gene>
<name>A0ABN6M5S5_9BACT</name>
<comment type="similarity">
    <text evidence="1 8 9">Belongs to the class-I aminoacyl-tRNA synthetase family.</text>
</comment>
<dbReference type="PANTHER" id="PTHR11956:SF5">
    <property type="entry name" value="ARGININE--TRNA LIGASE, CYTOPLASMIC"/>
    <property type="match status" value="1"/>
</dbReference>
<dbReference type="HAMAP" id="MF_00123">
    <property type="entry name" value="Arg_tRNA_synth"/>
    <property type="match status" value="1"/>
</dbReference>
<evidence type="ECO:0000256" key="5">
    <source>
        <dbReference type="ARBA" id="ARBA00022917"/>
    </source>
</evidence>
<dbReference type="GO" id="GO:0016874">
    <property type="term" value="F:ligase activity"/>
    <property type="evidence" value="ECO:0007669"/>
    <property type="project" value="UniProtKB-KW"/>
</dbReference>